<proteinExistence type="predicted"/>
<protein>
    <submittedName>
        <fullName evidence="1">Uncharacterized protein</fullName>
    </submittedName>
</protein>
<name>A0A2W6ICF0_STEMA</name>
<dbReference type="Proteomes" id="UP000249614">
    <property type="component" value="Unassembled WGS sequence"/>
</dbReference>
<gene>
    <name evidence="1" type="ORF">A7X83_06085</name>
</gene>
<dbReference type="EMBL" id="LXXM01000124">
    <property type="protein sequence ID" value="PZS93360.1"/>
    <property type="molecule type" value="Genomic_DNA"/>
</dbReference>
<dbReference type="AlphaFoldDB" id="A0A2W6ICF0"/>
<organism evidence="1 2">
    <name type="scientific">Stenotrophomonas maltophilia</name>
    <name type="common">Pseudomonas maltophilia</name>
    <name type="synonym">Xanthomonas maltophilia</name>
    <dbReference type="NCBI Taxonomy" id="40324"/>
    <lineage>
        <taxon>Bacteria</taxon>
        <taxon>Pseudomonadati</taxon>
        <taxon>Pseudomonadota</taxon>
        <taxon>Gammaproteobacteria</taxon>
        <taxon>Lysobacterales</taxon>
        <taxon>Lysobacteraceae</taxon>
        <taxon>Stenotrophomonas</taxon>
        <taxon>Stenotrophomonas maltophilia group</taxon>
    </lineage>
</organism>
<reference evidence="1 2" key="1">
    <citation type="submission" date="2016-05" db="EMBL/GenBank/DDBJ databases">
        <authorList>
            <person name="Lavstsen T."/>
            <person name="Jespersen J.S."/>
        </authorList>
    </citation>
    <scope>NUCLEOTIDE SEQUENCE [LARGE SCALE GENOMIC DNA]</scope>
    <source>
        <strain evidence="1 2">SM-5815</strain>
    </source>
</reference>
<comment type="caution">
    <text evidence="1">The sequence shown here is derived from an EMBL/GenBank/DDBJ whole genome shotgun (WGS) entry which is preliminary data.</text>
</comment>
<accession>A0A2W6ICF0</accession>
<sequence>MLGKTVNHLLKRLQKWFGHTRRTCFFQRREPVIASQICVGTEFQQCVHDVVIARHRRGVERRTSMTVPQVWIGTIGQQNASL</sequence>
<evidence type="ECO:0000313" key="1">
    <source>
        <dbReference type="EMBL" id="PZS93360.1"/>
    </source>
</evidence>
<evidence type="ECO:0000313" key="2">
    <source>
        <dbReference type="Proteomes" id="UP000249614"/>
    </source>
</evidence>